<evidence type="ECO:0000256" key="8">
    <source>
        <dbReference type="SAM" id="MobiDB-lite"/>
    </source>
</evidence>
<keyword evidence="2 10" id="KW-0723">Serine/threonine-protein kinase</keyword>
<evidence type="ECO:0000256" key="6">
    <source>
        <dbReference type="ARBA" id="ARBA00022840"/>
    </source>
</evidence>
<keyword evidence="5 10" id="KW-0418">Kinase</keyword>
<dbReference type="Proteomes" id="UP000542742">
    <property type="component" value="Unassembled WGS sequence"/>
</dbReference>
<evidence type="ECO:0000313" key="11">
    <source>
        <dbReference type="Proteomes" id="UP000542742"/>
    </source>
</evidence>
<accession>A0A7W7CLX6</accession>
<evidence type="ECO:0000256" key="3">
    <source>
        <dbReference type="ARBA" id="ARBA00022679"/>
    </source>
</evidence>
<evidence type="ECO:0000256" key="4">
    <source>
        <dbReference type="ARBA" id="ARBA00022741"/>
    </source>
</evidence>
<feature type="compositionally biased region" description="Low complexity" evidence="8">
    <location>
        <begin position="430"/>
        <end position="456"/>
    </location>
</feature>
<reference evidence="10 11" key="1">
    <citation type="submission" date="2020-08" db="EMBL/GenBank/DDBJ databases">
        <title>Sequencing the genomes of 1000 actinobacteria strains.</title>
        <authorList>
            <person name="Klenk H.-P."/>
        </authorList>
    </citation>
    <scope>NUCLEOTIDE SEQUENCE [LARGE SCALE GENOMIC DNA]</scope>
    <source>
        <strain evidence="10 11">DSM 45518</strain>
    </source>
</reference>
<proteinExistence type="predicted"/>
<keyword evidence="6 7" id="KW-0067">ATP-binding</keyword>
<dbReference type="PROSITE" id="PS00107">
    <property type="entry name" value="PROTEIN_KINASE_ATP"/>
    <property type="match status" value="1"/>
</dbReference>
<evidence type="ECO:0000259" key="9">
    <source>
        <dbReference type="PROSITE" id="PS50011"/>
    </source>
</evidence>
<organism evidence="10 11">
    <name type="scientific">Paractinoplanes abujensis</name>
    <dbReference type="NCBI Taxonomy" id="882441"/>
    <lineage>
        <taxon>Bacteria</taxon>
        <taxon>Bacillati</taxon>
        <taxon>Actinomycetota</taxon>
        <taxon>Actinomycetes</taxon>
        <taxon>Micromonosporales</taxon>
        <taxon>Micromonosporaceae</taxon>
        <taxon>Paractinoplanes</taxon>
    </lineage>
</organism>
<evidence type="ECO:0000256" key="2">
    <source>
        <dbReference type="ARBA" id="ARBA00022527"/>
    </source>
</evidence>
<dbReference type="InterPro" id="IPR011009">
    <property type="entry name" value="Kinase-like_dom_sf"/>
</dbReference>
<protein>
    <recommendedName>
        <fullName evidence="1">non-specific serine/threonine protein kinase</fullName>
        <ecNumber evidence="1">2.7.11.1</ecNumber>
    </recommendedName>
</protein>
<dbReference type="PANTHER" id="PTHR43289">
    <property type="entry name" value="MITOGEN-ACTIVATED PROTEIN KINASE KINASE KINASE 20-RELATED"/>
    <property type="match status" value="1"/>
</dbReference>
<dbReference type="EMBL" id="JACHMF010000001">
    <property type="protein sequence ID" value="MBB4690932.1"/>
    <property type="molecule type" value="Genomic_DNA"/>
</dbReference>
<evidence type="ECO:0000256" key="1">
    <source>
        <dbReference type="ARBA" id="ARBA00012513"/>
    </source>
</evidence>
<keyword evidence="11" id="KW-1185">Reference proteome</keyword>
<evidence type="ECO:0000256" key="5">
    <source>
        <dbReference type="ARBA" id="ARBA00022777"/>
    </source>
</evidence>
<dbReference type="EC" id="2.7.11.1" evidence="1"/>
<dbReference type="AlphaFoldDB" id="A0A7W7CLX6"/>
<dbReference type="InterPro" id="IPR008271">
    <property type="entry name" value="Ser/Thr_kinase_AS"/>
</dbReference>
<dbReference type="SUPFAM" id="SSF56112">
    <property type="entry name" value="Protein kinase-like (PK-like)"/>
    <property type="match status" value="1"/>
</dbReference>
<feature type="region of interest" description="Disordered" evidence="8">
    <location>
        <begin position="499"/>
        <end position="562"/>
    </location>
</feature>
<evidence type="ECO:0000313" key="10">
    <source>
        <dbReference type="EMBL" id="MBB4690932.1"/>
    </source>
</evidence>
<dbReference type="Gene3D" id="1.10.510.10">
    <property type="entry name" value="Transferase(Phosphotransferase) domain 1"/>
    <property type="match status" value="1"/>
</dbReference>
<dbReference type="PROSITE" id="PS00108">
    <property type="entry name" value="PROTEIN_KINASE_ST"/>
    <property type="match status" value="1"/>
</dbReference>
<keyword evidence="3" id="KW-0808">Transferase</keyword>
<sequence>MPLIAGRYRLGETLGEGGMGKVWKARDEVLERDVAVKEILLPDEVGQVQRRTLREARAAARLGHPNVVQIFDVFEVDGRTWIVMEYVPSRSLQDVLRADGPIDPRRAARIGLDLLAALRAAHAAGVDHRDVKPANVLLADDGRVLLTDFGIATIEGDSLISSSDMLLGSPEYMSPERAKYGTAGMGADLWSLGATLYAAVEGRSPFRRGNALATLTALAADEPDPPRRAGALEPLLLGLLRKDPAERLDAAAVEHGLRAALAGAYGHALVPARDAVTTADLTLPSASAAAAVLPPAADSAADARVSPPVADSAADARVSPSAADDSSLAGRDASTSNDDSTAGGGVGSTGIDDSSADDAASRAGADVAPEGADVSPADAAVPAAAAVPAQRSAADGAGGGTPADGSRAAAAPAVPAQRSAADGAGGGTPADGSRAAAAPAVPAQRSAPRYAAGDAPAPAPVPADRPARSGRRWIGLASVAVLALLAAVVWVVTRPDGDGTPQGSGAPAASAPAASASAPAQPSATPSAAVTTTSRSIPPSTAATTAAPPDSPGSSELPALPDGWRDYRDRTGFAVYVPEGWTRSVERGIVYFRGDARVLGIDQTKKPAPDPVADWRGKADYRVGRGDFPSYREIGIDEVDYFTKAADWEFTFTRNGVRQHVNNRGVITGPKQAYGFYWQTRDAEWADRKDDLQLIFDSFRPAG</sequence>
<evidence type="ECO:0000256" key="7">
    <source>
        <dbReference type="PROSITE-ProRule" id="PRU10141"/>
    </source>
</evidence>
<dbReference type="InterPro" id="IPR000719">
    <property type="entry name" value="Prot_kinase_dom"/>
</dbReference>
<feature type="compositionally biased region" description="Low complexity" evidence="8">
    <location>
        <begin position="403"/>
        <end position="422"/>
    </location>
</feature>
<gene>
    <name evidence="10" type="ORF">BKA14_001080</name>
</gene>
<dbReference type="Gene3D" id="3.30.200.20">
    <property type="entry name" value="Phosphorylase Kinase, domain 1"/>
    <property type="match status" value="1"/>
</dbReference>
<dbReference type="SMART" id="SM00220">
    <property type="entry name" value="S_TKc"/>
    <property type="match status" value="1"/>
</dbReference>
<feature type="compositionally biased region" description="Low complexity" evidence="8">
    <location>
        <begin position="357"/>
        <end position="395"/>
    </location>
</feature>
<dbReference type="RefSeq" id="WP_311776099.1">
    <property type="nucleotide sequence ID" value="NZ_JACHMF010000001.1"/>
</dbReference>
<feature type="binding site" evidence="7">
    <location>
        <position position="37"/>
    </location>
    <ligand>
        <name>ATP</name>
        <dbReference type="ChEBI" id="CHEBI:30616"/>
    </ligand>
</feature>
<feature type="region of interest" description="Disordered" evidence="8">
    <location>
        <begin position="302"/>
        <end position="467"/>
    </location>
</feature>
<dbReference type="GO" id="GO:0005524">
    <property type="term" value="F:ATP binding"/>
    <property type="evidence" value="ECO:0007669"/>
    <property type="project" value="UniProtKB-UniRule"/>
</dbReference>
<comment type="caution">
    <text evidence="10">The sequence shown here is derived from an EMBL/GenBank/DDBJ whole genome shotgun (WGS) entry which is preliminary data.</text>
</comment>
<name>A0A7W7CLX6_9ACTN</name>
<dbReference type="GO" id="GO:0004674">
    <property type="term" value="F:protein serine/threonine kinase activity"/>
    <property type="evidence" value="ECO:0007669"/>
    <property type="project" value="UniProtKB-KW"/>
</dbReference>
<dbReference type="PANTHER" id="PTHR43289:SF6">
    <property type="entry name" value="SERINE_THREONINE-PROTEIN KINASE NEKL-3"/>
    <property type="match status" value="1"/>
</dbReference>
<keyword evidence="4 7" id="KW-0547">Nucleotide-binding</keyword>
<dbReference type="CDD" id="cd14014">
    <property type="entry name" value="STKc_PknB_like"/>
    <property type="match status" value="1"/>
</dbReference>
<feature type="domain" description="Protein kinase" evidence="9">
    <location>
        <begin position="8"/>
        <end position="270"/>
    </location>
</feature>
<feature type="compositionally biased region" description="Low complexity" evidence="8">
    <location>
        <begin position="501"/>
        <end position="555"/>
    </location>
</feature>
<dbReference type="Pfam" id="PF00069">
    <property type="entry name" value="Pkinase"/>
    <property type="match status" value="1"/>
</dbReference>
<dbReference type="InterPro" id="IPR017441">
    <property type="entry name" value="Protein_kinase_ATP_BS"/>
</dbReference>
<dbReference type="PROSITE" id="PS50011">
    <property type="entry name" value="PROTEIN_KINASE_DOM"/>
    <property type="match status" value="1"/>
</dbReference>